<dbReference type="EMBL" id="JAINUF010000014">
    <property type="protein sequence ID" value="KAJ8342267.1"/>
    <property type="molecule type" value="Genomic_DNA"/>
</dbReference>
<sequence length="744" mass="84079">MVLKDQWTRDQGPIVLHLLQHLLEPWGTVPLSRRRWDGASGTGPLSRGRWDGAEPTAVSVDCQCKPRFGGASGAAAKPNLVARKKPVEPHYGLCEDPASRQPHYGLCEDPASRQPHYGLCEDPASLQPHYGLCEDPASLRPHYGLCEDPASLRPHYGLCEDPASLQPHYGLCEDPASLQPHYGLCEDPASLQPHYGLCEDPACLQPHYGLCEDPASLQPHYGLWEDPACLQPHYGLCEDPASLQPHYGLCEDPASLQPHYGLCEDPASLQPHYGLCEDPASRQPHYGLCEDPACLQPHYGLCEDPASLQPHYGLCEDPASRQPHYGLCEDPASLQPHYGLCEDPASLQPHYGLCEDPACLQPHYGLCEDPASLQPHYGLCEDPASLQPHYGLCEDHHPPFHWPCYGLCDHHSTATEVPRTDLYHLKLWYEPPVPALIYNQAPTPDCFFTHRLLVWMPYHLWQVRVFCPVCRRHLTGNGIHKRARQVLSKPVCIFEWDPADVALLRMAKREQLRQEDVPAITDSPVDRRISKDELALYCRLRTRGEEATIRLIDRLLEQLMGHKGRDLLGVPLLDRERMEHIWRIQKRHVKCIQDLPGVHLYTETGKTTRTQANSLNFQLYLLEGLNRWNQNRAAAATTQKQSAFLSYSRDLVQCVNMHSTKVFGRMFVPSFRPPAQYTASWQCKARKTCNFNSYLVWHTTKAVRMIKSILQFPGPAEPQSPEREKRSRNSPSSSIFLISSPLTR</sequence>
<name>A0A9Q1ENW7_SYNKA</name>
<evidence type="ECO:0000313" key="3">
    <source>
        <dbReference type="EMBL" id="KAJ8342267.1"/>
    </source>
</evidence>
<feature type="domain" description="DUF6729" evidence="2">
    <location>
        <begin position="421"/>
        <end position="487"/>
    </location>
</feature>
<dbReference type="InterPro" id="IPR046616">
    <property type="entry name" value="DUF6729"/>
</dbReference>
<accession>A0A9Q1ENW7</accession>
<evidence type="ECO:0000313" key="4">
    <source>
        <dbReference type="Proteomes" id="UP001152622"/>
    </source>
</evidence>
<evidence type="ECO:0000256" key="1">
    <source>
        <dbReference type="SAM" id="MobiDB-lite"/>
    </source>
</evidence>
<keyword evidence="4" id="KW-1185">Reference proteome</keyword>
<protein>
    <recommendedName>
        <fullName evidence="2">DUF6729 domain-containing protein</fullName>
    </recommendedName>
</protein>
<feature type="region of interest" description="Disordered" evidence="1">
    <location>
        <begin position="713"/>
        <end position="744"/>
    </location>
</feature>
<evidence type="ECO:0000259" key="2">
    <source>
        <dbReference type="Pfam" id="PF20499"/>
    </source>
</evidence>
<reference evidence="3" key="1">
    <citation type="journal article" date="2023" name="Science">
        <title>Genome structures resolve the early diversification of teleost fishes.</title>
        <authorList>
            <person name="Parey E."/>
            <person name="Louis A."/>
            <person name="Montfort J."/>
            <person name="Bouchez O."/>
            <person name="Roques C."/>
            <person name="Iampietro C."/>
            <person name="Lluch J."/>
            <person name="Castinel A."/>
            <person name="Donnadieu C."/>
            <person name="Desvignes T."/>
            <person name="Floi Bucao C."/>
            <person name="Jouanno E."/>
            <person name="Wen M."/>
            <person name="Mejri S."/>
            <person name="Dirks R."/>
            <person name="Jansen H."/>
            <person name="Henkel C."/>
            <person name="Chen W.J."/>
            <person name="Zahm M."/>
            <person name="Cabau C."/>
            <person name="Klopp C."/>
            <person name="Thompson A.W."/>
            <person name="Robinson-Rechavi M."/>
            <person name="Braasch I."/>
            <person name="Lecointre G."/>
            <person name="Bobe J."/>
            <person name="Postlethwait J.H."/>
            <person name="Berthelot C."/>
            <person name="Roest Crollius H."/>
            <person name="Guiguen Y."/>
        </authorList>
    </citation>
    <scope>NUCLEOTIDE SEQUENCE</scope>
    <source>
        <strain evidence="3">WJC10195</strain>
    </source>
</reference>
<gene>
    <name evidence="3" type="ORF">SKAU_G00321950</name>
</gene>
<feature type="compositionally biased region" description="Low complexity" evidence="1">
    <location>
        <begin position="729"/>
        <end position="744"/>
    </location>
</feature>
<dbReference type="PANTHER" id="PTHR24401">
    <property type="entry name" value="SI:CH211-243P7.3-RELATED"/>
    <property type="match status" value="1"/>
</dbReference>
<dbReference type="AlphaFoldDB" id="A0A9Q1ENW7"/>
<dbReference type="OrthoDB" id="10666702at2759"/>
<comment type="caution">
    <text evidence="3">The sequence shown here is derived from an EMBL/GenBank/DDBJ whole genome shotgun (WGS) entry which is preliminary data.</text>
</comment>
<dbReference type="Proteomes" id="UP001152622">
    <property type="component" value="Chromosome 14"/>
</dbReference>
<proteinExistence type="predicted"/>
<dbReference type="PANTHER" id="PTHR24401:SF29">
    <property type="entry name" value="SI:CH211-243P7.3-RELATED"/>
    <property type="match status" value="1"/>
</dbReference>
<organism evidence="3 4">
    <name type="scientific">Synaphobranchus kaupii</name>
    <name type="common">Kaup's arrowtooth eel</name>
    <dbReference type="NCBI Taxonomy" id="118154"/>
    <lineage>
        <taxon>Eukaryota</taxon>
        <taxon>Metazoa</taxon>
        <taxon>Chordata</taxon>
        <taxon>Craniata</taxon>
        <taxon>Vertebrata</taxon>
        <taxon>Euteleostomi</taxon>
        <taxon>Actinopterygii</taxon>
        <taxon>Neopterygii</taxon>
        <taxon>Teleostei</taxon>
        <taxon>Anguilliformes</taxon>
        <taxon>Synaphobranchidae</taxon>
        <taxon>Synaphobranchus</taxon>
    </lineage>
</organism>
<dbReference type="Pfam" id="PF20499">
    <property type="entry name" value="DUF6729"/>
    <property type="match status" value="1"/>
</dbReference>